<accession>A0AAD5SLQ4</accession>
<reference evidence="3" key="1">
    <citation type="submission" date="2020-05" db="EMBL/GenBank/DDBJ databases">
        <title>Phylogenomic resolution of chytrid fungi.</title>
        <authorList>
            <person name="Stajich J.E."/>
            <person name="Amses K."/>
            <person name="Simmons R."/>
            <person name="Seto K."/>
            <person name="Myers J."/>
            <person name="Bonds A."/>
            <person name="Quandt C.A."/>
            <person name="Barry K."/>
            <person name="Liu P."/>
            <person name="Grigoriev I."/>
            <person name="Longcore J.E."/>
            <person name="James T.Y."/>
        </authorList>
    </citation>
    <scope>NUCLEOTIDE SEQUENCE</scope>
    <source>
        <strain evidence="3">JEL0318</strain>
    </source>
</reference>
<name>A0AAD5SLQ4_9FUNG</name>
<dbReference type="AlphaFoldDB" id="A0AAD5SLQ4"/>
<sequence>MNIDYELIKEAKRHNIDFCKLSRAILEEERGLLEMQRRAAPQEELDAAAQNIATWKRSAENLRLYEVEQRRKEEASLAELRDLNEKMEALLADSQETEGKGGWSGWLLSCLGALSTTAVSQQQDRSAMADDGESKLKAD</sequence>
<keyword evidence="1" id="KW-0175">Coiled coil</keyword>
<evidence type="ECO:0000313" key="3">
    <source>
        <dbReference type="EMBL" id="KAJ3056275.1"/>
    </source>
</evidence>
<dbReference type="Proteomes" id="UP001212841">
    <property type="component" value="Unassembled WGS sequence"/>
</dbReference>
<evidence type="ECO:0000256" key="1">
    <source>
        <dbReference type="SAM" id="Coils"/>
    </source>
</evidence>
<keyword evidence="4" id="KW-1185">Reference proteome</keyword>
<evidence type="ECO:0000313" key="4">
    <source>
        <dbReference type="Proteomes" id="UP001212841"/>
    </source>
</evidence>
<comment type="caution">
    <text evidence="3">The sequence shown here is derived from an EMBL/GenBank/DDBJ whole genome shotgun (WGS) entry which is preliminary data.</text>
</comment>
<gene>
    <name evidence="3" type="ORF">HK097_007487</name>
</gene>
<feature type="coiled-coil region" evidence="1">
    <location>
        <begin position="70"/>
        <end position="100"/>
    </location>
</feature>
<feature type="region of interest" description="Disordered" evidence="2">
    <location>
        <begin position="118"/>
        <end position="139"/>
    </location>
</feature>
<organism evidence="3 4">
    <name type="scientific">Rhizophlyctis rosea</name>
    <dbReference type="NCBI Taxonomy" id="64517"/>
    <lineage>
        <taxon>Eukaryota</taxon>
        <taxon>Fungi</taxon>
        <taxon>Fungi incertae sedis</taxon>
        <taxon>Chytridiomycota</taxon>
        <taxon>Chytridiomycota incertae sedis</taxon>
        <taxon>Chytridiomycetes</taxon>
        <taxon>Rhizophlyctidales</taxon>
        <taxon>Rhizophlyctidaceae</taxon>
        <taxon>Rhizophlyctis</taxon>
    </lineage>
</organism>
<evidence type="ECO:0000256" key="2">
    <source>
        <dbReference type="SAM" id="MobiDB-lite"/>
    </source>
</evidence>
<dbReference type="EMBL" id="JADGJD010000039">
    <property type="protein sequence ID" value="KAJ3056275.1"/>
    <property type="molecule type" value="Genomic_DNA"/>
</dbReference>
<protein>
    <submittedName>
        <fullName evidence="3">Uncharacterized protein</fullName>
    </submittedName>
</protein>
<proteinExistence type="predicted"/>